<protein>
    <submittedName>
        <fullName evidence="1">Uncharacterized protein</fullName>
    </submittedName>
</protein>
<evidence type="ECO:0000313" key="1">
    <source>
        <dbReference type="EMBL" id="GDY77801.1"/>
    </source>
</evidence>
<evidence type="ECO:0000313" key="2">
    <source>
        <dbReference type="Proteomes" id="UP000299211"/>
    </source>
</evidence>
<proteinExistence type="predicted"/>
<organism evidence="1 2">
    <name type="scientific">Streptomyces avermitilis</name>
    <dbReference type="NCBI Taxonomy" id="33903"/>
    <lineage>
        <taxon>Bacteria</taxon>
        <taxon>Bacillati</taxon>
        <taxon>Actinomycetota</taxon>
        <taxon>Actinomycetes</taxon>
        <taxon>Kitasatosporales</taxon>
        <taxon>Streptomycetaceae</taxon>
        <taxon>Streptomyces</taxon>
    </lineage>
</organism>
<reference evidence="1 2" key="1">
    <citation type="submission" date="2019-04" db="EMBL/GenBank/DDBJ databases">
        <title>Draft genome sequences of Streptomyces avermitilis ATCC 31267.</title>
        <authorList>
            <person name="Komaki H."/>
            <person name="Tamura T."/>
            <person name="Hosoyama A."/>
        </authorList>
    </citation>
    <scope>NUCLEOTIDE SEQUENCE [LARGE SCALE GENOMIC DNA]</scope>
    <source>
        <strain evidence="1 2">ATCC 31267</strain>
    </source>
</reference>
<dbReference type="EMBL" id="BJHY01000001">
    <property type="protein sequence ID" value="GDY77801.1"/>
    <property type="molecule type" value="Genomic_DNA"/>
</dbReference>
<dbReference type="Proteomes" id="UP000299211">
    <property type="component" value="Unassembled WGS sequence"/>
</dbReference>
<name>A0A4D4N015_STRAX</name>
<comment type="caution">
    <text evidence="1">The sequence shown here is derived from an EMBL/GenBank/DDBJ whole genome shotgun (WGS) entry which is preliminary data.</text>
</comment>
<gene>
    <name evidence="1" type="ORF">SAV31267_072860</name>
</gene>
<accession>A0A4D4N015</accession>
<dbReference type="AlphaFoldDB" id="A0A4D4N015"/>
<sequence length="48" mass="5024">MVVGAAAWDRAEAGAWRSPGLLGGGAALELPPAYILAQNNSFEKVFFC</sequence>